<dbReference type="SUPFAM" id="SSF56219">
    <property type="entry name" value="DNase I-like"/>
    <property type="match status" value="1"/>
</dbReference>
<sequence>MPQLDDKAQTQVLEFDNFMLVNLYYPAPKPQFQNIEFIMNVWHKKVSLFLKQVRSDSSKPLIICGDFNIIMSKIDTSSK</sequence>
<evidence type="ECO:0000313" key="2">
    <source>
        <dbReference type="Proteomes" id="UP000039865"/>
    </source>
</evidence>
<dbReference type="OrthoDB" id="498125at2759"/>
<dbReference type="Proteomes" id="UP000039865">
    <property type="component" value="Unassembled WGS sequence"/>
</dbReference>
<proteinExistence type="predicted"/>
<protein>
    <submittedName>
        <fullName evidence="1">Exodeoxyribonuclease iii</fullName>
    </submittedName>
</protein>
<name>A0A078B8R7_STYLE</name>
<gene>
    <name evidence="1" type="primary">Contig7295.g7795</name>
    <name evidence="1" type="ORF">STYLEM_20027</name>
</gene>
<organism evidence="1 2">
    <name type="scientific">Stylonychia lemnae</name>
    <name type="common">Ciliate</name>
    <dbReference type="NCBI Taxonomy" id="5949"/>
    <lineage>
        <taxon>Eukaryota</taxon>
        <taxon>Sar</taxon>
        <taxon>Alveolata</taxon>
        <taxon>Ciliophora</taxon>
        <taxon>Intramacronucleata</taxon>
        <taxon>Spirotrichea</taxon>
        <taxon>Stichotrichia</taxon>
        <taxon>Sporadotrichida</taxon>
        <taxon>Oxytrichidae</taxon>
        <taxon>Stylonychinae</taxon>
        <taxon>Stylonychia</taxon>
    </lineage>
</organism>
<dbReference type="AlphaFoldDB" id="A0A078B8R7"/>
<dbReference type="InParanoid" id="A0A078B8R7"/>
<dbReference type="EMBL" id="CCKQ01018880">
    <property type="protein sequence ID" value="CDW90880.1"/>
    <property type="molecule type" value="Genomic_DNA"/>
</dbReference>
<evidence type="ECO:0000313" key="1">
    <source>
        <dbReference type="EMBL" id="CDW90880.1"/>
    </source>
</evidence>
<accession>A0A078B8R7</accession>
<keyword evidence="2" id="KW-1185">Reference proteome</keyword>
<reference evidence="1 2" key="1">
    <citation type="submission" date="2014-06" db="EMBL/GenBank/DDBJ databases">
        <authorList>
            <person name="Swart Estienne"/>
        </authorList>
    </citation>
    <scope>NUCLEOTIDE SEQUENCE [LARGE SCALE GENOMIC DNA]</scope>
    <source>
        <strain evidence="1 2">130c</strain>
    </source>
</reference>
<dbReference type="Gene3D" id="3.60.10.10">
    <property type="entry name" value="Endonuclease/exonuclease/phosphatase"/>
    <property type="match status" value="1"/>
</dbReference>
<dbReference type="InterPro" id="IPR036691">
    <property type="entry name" value="Endo/exonu/phosph_ase_sf"/>
</dbReference>